<evidence type="ECO:0000313" key="1">
    <source>
        <dbReference type="EMBL" id="MFC6635310.1"/>
    </source>
</evidence>
<accession>A0ABW1YT99</accession>
<organism evidence="1 2">
    <name type="scientific">Microbulbifer taiwanensis</name>
    <dbReference type="NCBI Taxonomy" id="986746"/>
    <lineage>
        <taxon>Bacteria</taxon>
        <taxon>Pseudomonadati</taxon>
        <taxon>Pseudomonadota</taxon>
        <taxon>Gammaproteobacteria</taxon>
        <taxon>Cellvibrionales</taxon>
        <taxon>Microbulbiferaceae</taxon>
        <taxon>Microbulbifer</taxon>
    </lineage>
</organism>
<protein>
    <submittedName>
        <fullName evidence="1">Uncharacterized protein</fullName>
    </submittedName>
</protein>
<name>A0ABW1YT99_9GAMM</name>
<gene>
    <name evidence="1" type="ORF">ACFQBM_18690</name>
</gene>
<sequence>MSRKFITYEEYKSHAYSVWFSIGEASDLAKSMIFDFGREPDVLTPLDRGKDWLFSELCKFQPKTGKLLLEGGELFVGSRVPIRPPKKVGDSPKGLLSLYIEVQGKLVQIGIPRPSIRDRQTMADDLPMAIRNGYYGKRLIDGLTLVLDTASLPNGRLLPIPIACGWSIINHWSKALKLDKNILDKIVKTLELEQNKDGNYYDLRSFLVHFPSDCSDISDSDVLFLHQPKKQIIHMGNGDIANIRVLDKYSEAIDQYCTHTILNKPERFNFEPFFSKQKILG</sequence>
<dbReference type="RefSeq" id="WP_193192785.1">
    <property type="nucleotide sequence ID" value="NZ_JACZFR010000034.1"/>
</dbReference>
<reference evidence="2" key="1">
    <citation type="journal article" date="2019" name="Int. J. Syst. Evol. Microbiol.">
        <title>The Global Catalogue of Microorganisms (GCM) 10K type strain sequencing project: providing services to taxonomists for standard genome sequencing and annotation.</title>
        <authorList>
            <consortium name="The Broad Institute Genomics Platform"/>
            <consortium name="The Broad Institute Genome Sequencing Center for Infectious Disease"/>
            <person name="Wu L."/>
            <person name="Ma J."/>
        </authorList>
    </citation>
    <scope>NUCLEOTIDE SEQUENCE [LARGE SCALE GENOMIC DNA]</scope>
    <source>
        <strain evidence="2">CGMCC 1.13718</strain>
    </source>
</reference>
<dbReference type="EMBL" id="JBHSVR010000001">
    <property type="protein sequence ID" value="MFC6635310.1"/>
    <property type="molecule type" value="Genomic_DNA"/>
</dbReference>
<comment type="caution">
    <text evidence="1">The sequence shown here is derived from an EMBL/GenBank/DDBJ whole genome shotgun (WGS) entry which is preliminary data.</text>
</comment>
<keyword evidence="2" id="KW-1185">Reference proteome</keyword>
<dbReference type="Proteomes" id="UP001596425">
    <property type="component" value="Unassembled WGS sequence"/>
</dbReference>
<proteinExistence type="predicted"/>
<evidence type="ECO:0000313" key="2">
    <source>
        <dbReference type="Proteomes" id="UP001596425"/>
    </source>
</evidence>